<dbReference type="RefSeq" id="XP_016605792.1">
    <property type="nucleotide sequence ID" value="XM_016754954.1"/>
</dbReference>
<dbReference type="Proteomes" id="UP000053201">
    <property type="component" value="Unassembled WGS sequence"/>
</dbReference>
<dbReference type="Pfam" id="PF09409">
    <property type="entry name" value="PUB"/>
    <property type="match status" value="1"/>
</dbReference>
<reference evidence="2 3" key="1">
    <citation type="submission" date="2009-08" db="EMBL/GenBank/DDBJ databases">
        <title>The Genome Sequence of Spizellomyces punctatus strain DAOM BR117.</title>
        <authorList>
            <consortium name="The Broad Institute Genome Sequencing Platform"/>
            <person name="Russ C."/>
            <person name="Cuomo C."/>
            <person name="Shea T."/>
            <person name="Young S.K."/>
            <person name="Zeng Q."/>
            <person name="Koehrsen M."/>
            <person name="Haas B."/>
            <person name="Borodovsky M."/>
            <person name="Guigo R."/>
            <person name="Alvarado L."/>
            <person name="Berlin A."/>
            <person name="Bochicchio J."/>
            <person name="Borenstein D."/>
            <person name="Chapman S."/>
            <person name="Chen Z."/>
            <person name="Engels R."/>
            <person name="Freedman E."/>
            <person name="Gellesch M."/>
            <person name="Goldberg J."/>
            <person name="Griggs A."/>
            <person name="Gujja S."/>
            <person name="Heiman D."/>
            <person name="Hepburn T."/>
            <person name="Howarth C."/>
            <person name="Jen D."/>
            <person name="Larson L."/>
            <person name="Lewis B."/>
            <person name="Mehta T."/>
            <person name="Park D."/>
            <person name="Pearson M."/>
            <person name="Roberts A."/>
            <person name="Saif S."/>
            <person name="Shenoy N."/>
            <person name="Sisk P."/>
            <person name="Stolte C."/>
            <person name="Sykes S."/>
            <person name="Thomson T."/>
            <person name="Walk T."/>
            <person name="White J."/>
            <person name="Yandava C."/>
            <person name="Burger G."/>
            <person name="Gray M.W."/>
            <person name="Holland P.W.H."/>
            <person name="King N."/>
            <person name="Lang F.B.F."/>
            <person name="Roger A.J."/>
            <person name="Ruiz-Trillo I."/>
            <person name="Lander E."/>
            <person name="Nusbaum C."/>
        </authorList>
    </citation>
    <scope>NUCLEOTIDE SEQUENCE [LARGE SCALE GENOMIC DNA]</scope>
    <source>
        <strain evidence="2 3">DAOM BR117</strain>
    </source>
</reference>
<organism evidence="2 3">
    <name type="scientific">Spizellomyces punctatus (strain DAOM BR117)</name>
    <dbReference type="NCBI Taxonomy" id="645134"/>
    <lineage>
        <taxon>Eukaryota</taxon>
        <taxon>Fungi</taxon>
        <taxon>Fungi incertae sedis</taxon>
        <taxon>Chytridiomycota</taxon>
        <taxon>Chytridiomycota incertae sedis</taxon>
        <taxon>Chytridiomycetes</taxon>
        <taxon>Spizellomycetales</taxon>
        <taxon>Spizellomycetaceae</taxon>
        <taxon>Spizellomyces</taxon>
    </lineage>
</organism>
<dbReference type="InterPro" id="IPR036339">
    <property type="entry name" value="PUB-like_dom_sf"/>
</dbReference>
<evidence type="ECO:0000313" key="2">
    <source>
        <dbReference type="EMBL" id="KNC97752.1"/>
    </source>
</evidence>
<dbReference type="SUPFAM" id="SSF143503">
    <property type="entry name" value="PUG domain-like"/>
    <property type="match status" value="1"/>
</dbReference>
<keyword evidence="3" id="KW-1185">Reference proteome</keyword>
<dbReference type="CDD" id="cd09212">
    <property type="entry name" value="PUB"/>
    <property type="match status" value="1"/>
</dbReference>
<dbReference type="GeneID" id="27690036"/>
<sequence>MTSTTPSHPIQPPFDIQLRRLVDAHILHENTAQAAQKCLETLQKIATNILNNRTNTKYFSLKDSNQHLQNTILKQKGGQDALVLMGFRKRVKEFEAQWVFEDGLEKLAVAVDVFKEYGEKVRERCEREMRKRDMAALEQKMRREKVLMDIEEDRQERKRRASLKGH</sequence>
<evidence type="ECO:0000259" key="1">
    <source>
        <dbReference type="Pfam" id="PF09409"/>
    </source>
</evidence>
<protein>
    <recommendedName>
        <fullName evidence="1">PUB domain-containing protein</fullName>
    </recommendedName>
</protein>
<name>A0A0L0H979_SPIPD</name>
<dbReference type="Gene3D" id="1.20.58.2190">
    <property type="match status" value="1"/>
</dbReference>
<dbReference type="InterPro" id="IPR018997">
    <property type="entry name" value="PUB_domain"/>
</dbReference>
<gene>
    <name evidence="2" type="ORF">SPPG_06753</name>
</gene>
<dbReference type="eggNOG" id="ENOG502SDR6">
    <property type="taxonomic scope" value="Eukaryota"/>
</dbReference>
<evidence type="ECO:0000313" key="3">
    <source>
        <dbReference type="Proteomes" id="UP000053201"/>
    </source>
</evidence>
<dbReference type="OrthoDB" id="2157524at2759"/>
<proteinExistence type="predicted"/>
<dbReference type="OMA" id="HVNLETE"/>
<feature type="domain" description="PUB" evidence="1">
    <location>
        <begin position="33"/>
        <end position="105"/>
    </location>
</feature>
<dbReference type="InParanoid" id="A0A0L0H979"/>
<dbReference type="EMBL" id="KQ257462">
    <property type="protein sequence ID" value="KNC97752.1"/>
    <property type="molecule type" value="Genomic_DNA"/>
</dbReference>
<accession>A0A0L0H979</accession>
<dbReference type="VEuPathDB" id="FungiDB:SPPG_06753"/>
<dbReference type="AlphaFoldDB" id="A0A0L0H979"/>